<organism evidence="2 3">
    <name type="scientific">Rhynocoris fuscipes</name>
    <dbReference type="NCBI Taxonomy" id="488301"/>
    <lineage>
        <taxon>Eukaryota</taxon>
        <taxon>Metazoa</taxon>
        <taxon>Ecdysozoa</taxon>
        <taxon>Arthropoda</taxon>
        <taxon>Hexapoda</taxon>
        <taxon>Insecta</taxon>
        <taxon>Pterygota</taxon>
        <taxon>Neoptera</taxon>
        <taxon>Paraneoptera</taxon>
        <taxon>Hemiptera</taxon>
        <taxon>Heteroptera</taxon>
        <taxon>Panheteroptera</taxon>
        <taxon>Cimicomorpha</taxon>
        <taxon>Reduviidae</taxon>
        <taxon>Harpactorinae</taxon>
        <taxon>Harpactorini</taxon>
        <taxon>Rhynocoris</taxon>
    </lineage>
</organism>
<evidence type="ECO:0000313" key="3">
    <source>
        <dbReference type="Proteomes" id="UP001461498"/>
    </source>
</evidence>
<accession>A0AAW1CKB8</accession>
<feature type="compositionally biased region" description="Polar residues" evidence="1">
    <location>
        <begin position="59"/>
        <end position="69"/>
    </location>
</feature>
<name>A0AAW1CKB8_9HEMI</name>
<feature type="region of interest" description="Disordered" evidence="1">
    <location>
        <begin position="39"/>
        <end position="69"/>
    </location>
</feature>
<dbReference type="AlphaFoldDB" id="A0AAW1CKB8"/>
<sequence length="130" mass="14429">MMRFTPSIPGGRQGMQISSRLTVIATWRTYSTPLYGTSRMTTTKPWQSPPRKPIYTRNAPGTSKKSLGTSLERGGMRCEVCGSGRDTTGHLRIFDRFGRRCFPPGAVGRGDPDKTHWGFLATTCIRESSL</sequence>
<gene>
    <name evidence="2" type="ORF">O3M35_002445</name>
</gene>
<evidence type="ECO:0000313" key="2">
    <source>
        <dbReference type="EMBL" id="KAK9499401.1"/>
    </source>
</evidence>
<proteinExistence type="predicted"/>
<reference evidence="2 3" key="1">
    <citation type="submission" date="2022-12" db="EMBL/GenBank/DDBJ databases">
        <title>Chromosome-level genome assembly of true bugs.</title>
        <authorList>
            <person name="Ma L."/>
            <person name="Li H."/>
        </authorList>
    </citation>
    <scope>NUCLEOTIDE SEQUENCE [LARGE SCALE GENOMIC DNA]</scope>
    <source>
        <strain evidence="2">Lab_2022b</strain>
    </source>
</reference>
<dbReference type="EMBL" id="JAPXFL010000011">
    <property type="protein sequence ID" value="KAK9499401.1"/>
    <property type="molecule type" value="Genomic_DNA"/>
</dbReference>
<protein>
    <submittedName>
        <fullName evidence="2">Uncharacterized protein</fullName>
    </submittedName>
</protein>
<evidence type="ECO:0000256" key="1">
    <source>
        <dbReference type="SAM" id="MobiDB-lite"/>
    </source>
</evidence>
<keyword evidence="3" id="KW-1185">Reference proteome</keyword>
<comment type="caution">
    <text evidence="2">The sequence shown here is derived from an EMBL/GenBank/DDBJ whole genome shotgun (WGS) entry which is preliminary data.</text>
</comment>
<dbReference type="Proteomes" id="UP001461498">
    <property type="component" value="Unassembled WGS sequence"/>
</dbReference>